<keyword evidence="1" id="KW-0472">Membrane</keyword>
<organism evidence="2">
    <name type="scientific">Anopheles funestus</name>
    <name type="common">African malaria mosquito</name>
    <dbReference type="NCBI Taxonomy" id="62324"/>
    <lineage>
        <taxon>Eukaryota</taxon>
        <taxon>Metazoa</taxon>
        <taxon>Ecdysozoa</taxon>
        <taxon>Arthropoda</taxon>
        <taxon>Hexapoda</taxon>
        <taxon>Insecta</taxon>
        <taxon>Pterygota</taxon>
        <taxon>Neoptera</taxon>
        <taxon>Endopterygota</taxon>
        <taxon>Diptera</taxon>
        <taxon>Nematocera</taxon>
        <taxon>Culicoidea</taxon>
        <taxon>Culicidae</taxon>
        <taxon>Anophelinae</taxon>
        <taxon>Anopheles</taxon>
    </lineage>
</organism>
<name>A0A4Y0BIZ2_ANOFN</name>
<dbReference type="VEuPathDB" id="VectorBase:AFUN018887"/>
<feature type="transmembrane region" description="Helical" evidence="1">
    <location>
        <begin position="86"/>
        <end position="115"/>
    </location>
</feature>
<proteinExistence type="predicted"/>
<protein>
    <submittedName>
        <fullName evidence="2">Uncharacterized protein</fullName>
    </submittedName>
</protein>
<sequence>MNCVWLRDLDVFLLVNWDMDWDLHLNRVWTINVDWNLLLDVHRDLLLDVHWDLLLNLNWVWDLHLDWHAFHDLHWVWYWDLLRDDLFHFLLGVVVTVVSVRLLVVIAVGFVRFLLGRSQLKQSALFLLRIVDCRRAGKGQGHREHNEHLQ</sequence>
<accession>A0A4Y0BIZ2</accession>
<evidence type="ECO:0000256" key="1">
    <source>
        <dbReference type="SAM" id="Phobius"/>
    </source>
</evidence>
<evidence type="ECO:0000313" key="2">
    <source>
        <dbReference type="EnsemblMetazoa" id="AFUN018887-PA"/>
    </source>
</evidence>
<dbReference type="EnsemblMetazoa" id="AFUN018887-RA">
    <property type="protein sequence ID" value="AFUN018887-PA"/>
    <property type="gene ID" value="AFUN018887"/>
</dbReference>
<keyword evidence="1" id="KW-1133">Transmembrane helix</keyword>
<keyword evidence="1" id="KW-0812">Transmembrane</keyword>
<dbReference type="AlphaFoldDB" id="A0A4Y0BIZ2"/>
<reference evidence="2" key="1">
    <citation type="submission" date="2020-05" db="UniProtKB">
        <authorList>
            <consortium name="EnsemblMetazoa"/>
        </authorList>
    </citation>
    <scope>IDENTIFICATION</scope>
    <source>
        <strain evidence="2">FUMOZ</strain>
    </source>
</reference>